<feature type="compositionally biased region" description="Basic residues" evidence="7">
    <location>
        <begin position="108"/>
        <end position="119"/>
    </location>
</feature>
<evidence type="ECO:0000256" key="3">
    <source>
        <dbReference type="ARBA" id="ARBA00022737"/>
    </source>
</evidence>
<dbReference type="EMBL" id="NEDP02002015">
    <property type="protein sequence ID" value="OWF51923.1"/>
    <property type="molecule type" value="Genomic_DNA"/>
</dbReference>
<organism evidence="9 10">
    <name type="scientific">Mizuhopecten yessoensis</name>
    <name type="common">Japanese scallop</name>
    <name type="synonym">Patinopecten yessoensis</name>
    <dbReference type="NCBI Taxonomy" id="6573"/>
    <lineage>
        <taxon>Eukaryota</taxon>
        <taxon>Metazoa</taxon>
        <taxon>Spiralia</taxon>
        <taxon>Lophotrochozoa</taxon>
        <taxon>Mollusca</taxon>
        <taxon>Bivalvia</taxon>
        <taxon>Autobranchia</taxon>
        <taxon>Pteriomorphia</taxon>
        <taxon>Pectinida</taxon>
        <taxon>Pectinoidea</taxon>
        <taxon>Pectinidae</taxon>
        <taxon>Mizuhopecten</taxon>
    </lineage>
</organism>
<accession>A0A210QT47</accession>
<feature type="region of interest" description="Disordered" evidence="7">
    <location>
        <begin position="408"/>
        <end position="427"/>
    </location>
</feature>
<name>A0A210QT47_MIZYE</name>
<feature type="compositionally biased region" description="Basic and acidic residues" evidence="7">
    <location>
        <begin position="45"/>
        <end position="62"/>
    </location>
</feature>
<feature type="compositionally biased region" description="Acidic residues" evidence="7">
    <location>
        <begin position="346"/>
        <end position="355"/>
    </location>
</feature>
<evidence type="ECO:0000256" key="7">
    <source>
        <dbReference type="SAM" id="MobiDB-lite"/>
    </source>
</evidence>
<feature type="compositionally biased region" description="Acidic residues" evidence="7">
    <location>
        <begin position="865"/>
        <end position="876"/>
    </location>
</feature>
<evidence type="ECO:0000256" key="2">
    <source>
        <dbReference type="ARBA" id="ARBA00022723"/>
    </source>
</evidence>
<dbReference type="PANTHER" id="PTHR13119">
    <property type="entry name" value="ZINC FINGER CCCH DOMAIN-CONTAINING PROTEI"/>
    <property type="match status" value="1"/>
</dbReference>
<dbReference type="PANTHER" id="PTHR13119:SF12">
    <property type="entry name" value="PROTEIN SUPPRESSOR OF SABLE"/>
    <property type="match status" value="1"/>
</dbReference>
<feature type="region of interest" description="Disordered" evidence="7">
    <location>
        <begin position="1"/>
        <end position="367"/>
    </location>
</feature>
<dbReference type="InterPro" id="IPR054361">
    <property type="entry name" value="Znf-CCCH_ZC3H4/6/8"/>
</dbReference>
<feature type="compositionally biased region" description="Polar residues" evidence="7">
    <location>
        <begin position="1380"/>
        <end position="1390"/>
    </location>
</feature>
<feature type="compositionally biased region" description="Basic and acidic residues" evidence="7">
    <location>
        <begin position="179"/>
        <end position="190"/>
    </location>
</feature>
<dbReference type="PROSITE" id="PS50103">
    <property type="entry name" value="ZF_C3H1"/>
    <property type="match status" value="2"/>
</dbReference>
<dbReference type="Pfam" id="PF00642">
    <property type="entry name" value="zf-CCCH"/>
    <property type="match status" value="1"/>
</dbReference>
<reference evidence="9 10" key="1">
    <citation type="journal article" date="2017" name="Nat. Ecol. Evol.">
        <title>Scallop genome provides insights into evolution of bilaterian karyotype and development.</title>
        <authorList>
            <person name="Wang S."/>
            <person name="Zhang J."/>
            <person name="Jiao W."/>
            <person name="Li J."/>
            <person name="Xun X."/>
            <person name="Sun Y."/>
            <person name="Guo X."/>
            <person name="Huan P."/>
            <person name="Dong B."/>
            <person name="Zhang L."/>
            <person name="Hu X."/>
            <person name="Sun X."/>
            <person name="Wang J."/>
            <person name="Zhao C."/>
            <person name="Wang Y."/>
            <person name="Wang D."/>
            <person name="Huang X."/>
            <person name="Wang R."/>
            <person name="Lv J."/>
            <person name="Li Y."/>
            <person name="Zhang Z."/>
            <person name="Liu B."/>
            <person name="Lu W."/>
            <person name="Hui Y."/>
            <person name="Liang J."/>
            <person name="Zhou Z."/>
            <person name="Hou R."/>
            <person name="Li X."/>
            <person name="Liu Y."/>
            <person name="Li H."/>
            <person name="Ning X."/>
            <person name="Lin Y."/>
            <person name="Zhao L."/>
            <person name="Xing Q."/>
            <person name="Dou J."/>
            <person name="Li Y."/>
            <person name="Mao J."/>
            <person name="Guo H."/>
            <person name="Dou H."/>
            <person name="Li T."/>
            <person name="Mu C."/>
            <person name="Jiang W."/>
            <person name="Fu Q."/>
            <person name="Fu X."/>
            <person name="Miao Y."/>
            <person name="Liu J."/>
            <person name="Yu Q."/>
            <person name="Li R."/>
            <person name="Liao H."/>
            <person name="Li X."/>
            <person name="Kong Y."/>
            <person name="Jiang Z."/>
            <person name="Chourrout D."/>
            <person name="Li R."/>
            <person name="Bao Z."/>
        </authorList>
    </citation>
    <scope>NUCLEOTIDE SEQUENCE [LARGE SCALE GENOMIC DNA]</scope>
    <source>
        <strain evidence="9 10">PY_sf001</strain>
    </source>
</reference>
<dbReference type="Pfam" id="PF22623">
    <property type="entry name" value="zf-CCCH_9"/>
    <property type="match status" value="1"/>
</dbReference>
<feature type="region of interest" description="Disordered" evidence="7">
    <location>
        <begin position="746"/>
        <end position="888"/>
    </location>
</feature>
<evidence type="ECO:0000313" key="10">
    <source>
        <dbReference type="Proteomes" id="UP000242188"/>
    </source>
</evidence>
<feature type="compositionally biased region" description="Basic and acidic residues" evidence="7">
    <location>
        <begin position="310"/>
        <end position="322"/>
    </location>
</feature>
<feature type="compositionally biased region" description="Basic and acidic residues" evidence="7">
    <location>
        <begin position="1283"/>
        <end position="1305"/>
    </location>
</feature>
<feature type="zinc finger region" description="C3H1-type" evidence="6">
    <location>
        <begin position="430"/>
        <end position="457"/>
    </location>
</feature>
<keyword evidence="4 6" id="KW-0863">Zinc-finger</keyword>
<evidence type="ECO:0000256" key="5">
    <source>
        <dbReference type="ARBA" id="ARBA00022833"/>
    </source>
</evidence>
<evidence type="ECO:0000256" key="4">
    <source>
        <dbReference type="ARBA" id="ARBA00022771"/>
    </source>
</evidence>
<dbReference type="InterPro" id="IPR045124">
    <property type="entry name" value="Su(sable)-like"/>
</dbReference>
<feature type="compositionally biased region" description="Low complexity" evidence="7">
    <location>
        <begin position="1271"/>
        <end position="1282"/>
    </location>
</feature>
<keyword evidence="2 6" id="KW-0479">Metal-binding</keyword>
<evidence type="ECO:0000256" key="1">
    <source>
        <dbReference type="ARBA" id="ARBA00022553"/>
    </source>
</evidence>
<dbReference type="InterPro" id="IPR036855">
    <property type="entry name" value="Znf_CCCH_sf"/>
</dbReference>
<feature type="compositionally biased region" description="Acidic residues" evidence="7">
    <location>
        <begin position="140"/>
        <end position="156"/>
    </location>
</feature>
<feature type="compositionally biased region" description="Polar residues" evidence="7">
    <location>
        <begin position="792"/>
        <end position="819"/>
    </location>
</feature>
<feature type="compositionally biased region" description="Basic and acidic residues" evidence="7">
    <location>
        <begin position="1354"/>
        <end position="1379"/>
    </location>
</feature>
<feature type="domain" description="C3H1-type" evidence="8">
    <location>
        <begin position="459"/>
        <end position="486"/>
    </location>
</feature>
<feature type="compositionally biased region" description="Basic and acidic residues" evidence="7">
    <location>
        <begin position="826"/>
        <end position="859"/>
    </location>
</feature>
<feature type="compositionally biased region" description="Pro residues" evidence="7">
    <location>
        <begin position="700"/>
        <end position="710"/>
    </location>
</feature>
<dbReference type="GO" id="GO:0005634">
    <property type="term" value="C:nucleus"/>
    <property type="evidence" value="ECO:0007669"/>
    <property type="project" value="TreeGrafter"/>
</dbReference>
<feature type="compositionally biased region" description="Basic and acidic residues" evidence="7">
    <location>
        <begin position="543"/>
        <end position="552"/>
    </location>
</feature>
<feature type="compositionally biased region" description="Pro residues" evidence="7">
    <location>
        <begin position="770"/>
        <end position="790"/>
    </location>
</feature>
<sequence>MELAEQITESDKYGENDTQTLNSEGEEEENHYEEEYRSERRRKKSFSDPDEKCSTGDVHDGDANSAVDYNNKHVKRMRSGGDHSDGDSDHRHHSRHHPIDRERDREHGNHRRRHHRSRRRDRERSRHSRRNNDSRSSQELEAELEDGELEDGELDDDGRNQYSREVRENISPTKVSPPKLDKKEIDEKSPPKKHLLAGQTEGHNPDYRDFPENAVARASDGEEEGNIDEKERSRPRKDDHDDKKRRKEKRDKEKRRKQQKEDKKKKKRRDYHDYDKVEEEQAWGTGTDKHVNQNTRDSRGSYDRSPPGPYDDHFEDQGRYERNYNSPPGHYDSPYDSPPGPYDSPSYDEDSEGEIYEQGNQRKPRRTMMSMVEDDYVDANVAIDEGENIYKQPSVSNKKMKHMKQMKRKMDRQQQADQPPKKKPLLLTPMNERPICKFYKEGKCSKGNDCPFNHDYRPPKKMDLCKFYLNSQCSKGDNCIFMHDILYYRNGDNCKFSHDPLTDETGPLVDKFFQDFPREEEMYTEGQRMGPPRPSLLGSPPRHITDQSDRVKKIPSIFDIKVYPPGQSPKKPMLNDGPPNIHPPQMCGPSPRPSGFYNDMNQPPPMQGQGPPMPHQQGPQMPGPNQQGPSMPGPHQQGPHMSGPRQQGPPMSGPHQQGPPMSGPHQQGPLMSGPHQQGPPMPGPRPHGPPMSGPNLQGPGMPPMQGPPMRGPHMQGPPMQNPPVSSSAMNPAVALVGALLRQAAPQVLRQNIRPPGPQNLRHPGSQNMRPPGPQNMAPPGPMQNMPPPFKGPNQTGPFSSTQGTYGPSSDTIMSPTHEQNPAPADKPLEDKEGDHMNADRVEAKAENTGRNTKDPEKTEQSGAETDPEAVSADEESNEKKLSTLGVNLDTLTHLPAKQRELFLRIQNQQGDGVKDAKADQEDKVDQAQMDDDNWYSSDEEDVSSSKPKLTDILKNLSQQPTPDSPQTPVPTSHSQSSALDIMQMINSIRTQANTNVGTPDIPANSNPPTFPKDASGVAQFTNDSPKVFTASPDPVIINSSEGDIPYKLRLITVDQSQYNKPPQGMDVHHVQFKNDPRIKKFLIYLESLPQKEVKPVKPVISQPAVGVDTVEVVPKIDPRTGQPAERRMDPRFKLRVDAAIEGSRSLNPHLQGSVSDNLVAQSNIPPHLQRAPSNPLPTSLNMGINPRPDIGPQKPLDPRMARQMSRDGNATGGLPPKADPRIGRQMAGPPFASSNDMESQRPIDPRSLQRQGSIGADPRKPSALDPRRSLQGDMSSGQSSSDSENKKIDESDTPKPKLDYRNDPRFKRKPASESVVHKRYTGQRKSSMDYSSPLGLDSEDKGEGTSGYNSYHRPPPDSAKHKTDNRGVVKNKLDPRTSKPEGSSSPNVDSSPIPPLPPDGDICMPVALELPPFIPPNALEPQMKDFFKTMDPTASPFC</sequence>
<feature type="region of interest" description="Disordered" evidence="7">
    <location>
        <begin position="523"/>
        <end position="728"/>
    </location>
</feature>
<feature type="compositionally biased region" description="Basic and acidic residues" evidence="7">
    <location>
        <begin position="912"/>
        <end position="925"/>
    </location>
</feature>
<feature type="compositionally biased region" description="Basic and acidic residues" evidence="7">
    <location>
        <begin position="120"/>
        <end position="138"/>
    </location>
</feature>
<feature type="compositionally biased region" description="Basic and acidic residues" evidence="7">
    <location>
        <begin position="287"/>
        <end position="302"/>
    </location>
</feature>
<dbReference type="Gene3D" id="4.10.1000.10">
    <property type="entry name" value="Zinc finger, CCCH-type"/>
    <property type="match status" value="1"/>
</dbReference>
<dbReference type="GO" id="GO:0003723">
    <property type="term" value="F:RNA binding"/>
    <property type="evidence" value="ECO:0007669"/>
    <property type="project" value="InterPro"/>
</dbReference>
<feature type="compositionally biased region" description="Acidic residues" evidence="7">
    <location>
        <begin position="928"/>
        <end position="942"/>
    </location>
</feature>
<feature type="compositionally biased region" description="Basic and acidic residues" evidence="7">
    <location>
        <begin position="97"/>
        <end position="107"/>
    </location>
</feature>
<feature type="zinc finger region" description="C3H1-type" evidence="6">
    <location>
        <begin position="459"/>
        <end position="486"/>
    </location>
</feature>
<dbReference type="OrthoDB" id="411372at2759"/>
<dbReference type="GO" id="GO:0008270">
    <property type="term" value="F:zinc ion binding"/>
    <property type="evidence" value="ECO:0007669"/>
    <property type="project" value="UniProtKB-KW"/>
</dbReference>
<dbReference type="Proteomes" id="UP000242188">
    <property type="component" value="Unassembled WGS sequence"/>
</dbReference>
<evidence type="ECO:0000313" key="9">
    <source>
        <dbReference type="EMBL" id="OWF51923.1"/>
    </source>
</evidence>
<feature type="compositionally biased region" description="Basic and acidic residues" evidence="7">
    <location>
        <begin position="157"/>
        <end position="168"/>
    </location>
</feature>
<keyword evidence="5 6" id="KW-0862">Zinc</keyword>
<feature type="compositionally biased region" description="Basic and acidic residues" evidence="7">
    <location>
        <begin position="79"/>
        <end position="90"/>
    </location>
</feature>
<dbReference type="STRING" id="6573.A0A210QT47"/>
<feature type="region of interest" description="Disordered" evidence="7">
    <location>
        <begin position="909"/>
        <end position="976"/>
    </location>
</feature>
<gene>
    <name evidence="9" type="ORF">KP79_PYT18501</name>
</gene>
<dbReference type="Pfam" id="PF14608">
    <property type="entry name" value="zf-CCCH_2"/>
    <property type="match status" value="1"/>
</dbReference>
<keyword evidence="1" id="KW-0597">Phosphoprotein</keyword>
<feature type="compositionally biased region" description="Basic residues" evidence="7">
    <location>
        <begin position="243"/>
        <end position="269"/>
    </location>
</feature>
<dbReference type="SMART" id="SM00356">
    <property type="entry name" value="ZnF_C3H1"/>
    <property type="match status" value="2"/>
</dbReference>
<keyword evidence="3" id="KW-0677">Repeat</keyword>
<dbReference type="InterPro" id="IPR000571">
    <property type="entry name" value="Znf_CCCH"/>
</dbReference>
<evidence type="ECO:0000259" key="8">
    <source>
        <dbReference type="PROSITE" id="PS50103"/>
    </source>
</evidence>
<feature type="region of interest" description="Disordered" evidence="7">
    <location>
        <begin position="1165"/>
        <end position="1404"/>
    </location>
</feature>
<feature type="compositionally biased region" description="Pro residues" evidence="7">
    <location>
        <begin position="602"/>
        <end position="614"/>
    </location>
</feature>
<protein>
    <submittedName>
        <fullName evidence="9">Zinc finger CCCH domain-containing protein 6</fullName>
    </submittedName>
</protein>
<dbReference type="GO" id="GO:0045892">
    <property type="term" value="P:negative regulation of DNA-templated transcription"/>
    <property type="evidence" value="ECO:0007669"/>
    <property type="project" value="InterPro"/>
</dbReference>
<proteinExistence type="predicted"/>
<comment type="caution">
    <text evidence="9">The sequence shown here is derived from an EMBL/GenBank/DDBJ whole genome shotgun (WGS) entry which is preliminary data.</text>
</comment>
<feature type="domain" description="C3H1-type" evidence="8">
    <location>
        <begin position="430"/>
        <end position="457"/>
    </location>
</feature>
<keyword evidence="10" id="KW-1185">Reference proteome</keyword>
<feature type="compositionally biased region" description="Basic and acidic residues" evidence="7">
    <location>
        <begin position="227"/>
        <end position="242"/>
    </location>
</feature>
<feature type="compositionally biased region" description="Basic and acidic residues" evidence="7">
    <location>
        <begin position="1257"/>
        <end position="1270"/>
    </location>
</feature>
<dbReference type="SUPFAM" id="SSF90229">
    <property type="entry name" value="CCCH zinc finger"/>
    <property type="match status" value="3"/>
</dbReference>
<feature type="compositionally biased region" description="Pro residues" evidence="7">
    <location>
        <begin position="677"/>
        <end position="692"/>
    </location>
</feature>
<evidence type="ECO:0000256" key="6">
    <source>
        <dbReference type="PROSITE-ProRule" id="PRU00723"/>
    </source>
</evidence>
<feature type="compositionally biased region" description="Low complexity" evidence="7">
    <location>
        <begin position="615"/>
        <end position="634"/>
    </location>
</feature>